<feature type="transmembrane region" description="Helical" evidence="1">
    <location>
        <begin position="741"/>
        <end position="763"/>
    </location>
</feature>
<reference evidence="3 7" key="2">
    <citation type="submission" date="2018-10" db="EMBL/GenBank/DDBJ databases">
        <title>Genome seuquencing of Lactobacillus species.</title>
        <authorList>
            <person name="Baek C."/>
            <person name="Yi H."/>
        </authorList>
    </citation>
    <scope>NUCLEOTIDE SEQUENCE [LARGE SCALE GENOMIC DNA]</scope>
    <source>
        <strain evidence="3 7">DSM 10667</strain>
    </source>
</reference>
<feature type="transmembrane region" description="Helical" evidence="1">
    <location>
        <begin position="483"/>
        <end position="504"/>
    </location>
</feature>
<feature type="transmembrane region" description="Helical" evidence="1">
    <location>
        <begin position="796"/>
        <end position="816"/>
    </location>
</feature>
<feature type="transmembrane region" description="Helical" evidence="1">
    <location>
        <begin position="548"/>
        <end position="574"/>
    </location>
</feature>
<evidence type="ECO:0000313" key="5">
    <source>
        <dbReference type="EMBL" id="GBF01703.1"/>
    </source>
</evidence>
<reference evidence="5 6" key="1">
    <citation type="submission" date="2017-04" db="EMBL/GenBank/DDBJ databases">
        <title>In vitro and in silico characterization of Lactobacillus paraplantarum D2-1, a starter culture for soymilk fermentation.</title>
        <authorList>
            <person name="Endo A."/>
            <person name="Sasaki F."/>
            <person name="Maeno S."/>
            <person name="Kanesaki Y."/>
            <person name="Kubota E."/>
            <person name="Torres G.A."/>
            <person name="Tomita S."/>
            <person name="Nakagawa J."/>
        </authorList>
    </citation>
    <scope>NUCLEOTIDE SEQUENCE [LARGE SCALE GENOMIC DNA]</scope>
    <source>
        <strain evidence="5 6">D2-1</strain>
    </source>
</reference>
<protein>
    <submittedName>
        <fullName evidence="5">Phage related protein</fullName>
    </submittedName>
    <submittedName>
        <fullName evidence="3">Phage tail protein</fullName>
    </submittedName>
</protein>
<keyword evidence="1" id="KW-1133">Transmembrane helix</keyword>
<dbReference type="Pfam" id="PF20155">
    <property type="entry name" value="TMP_3"/>
    <property type="match status" value="1"/>
</dbReference>
<dbReference type="Proteomes" id="UP000236162">
    <property type="component" value="Unassembled WGS sequence"/>
</dbReference>
<dbReference type="RefSeq" id="WP_056988266.1">
    <property type="nucleotide sequence ID" value="NZ_BDOR01000004.1"/>
</dbReference>
<organism evidence="3 7">
    <name type="scientific">Lactiplantibacillus paraplantarum</name>
    <dbReference type="NCBI Taxonomy" id="60520"/>
    <lineage>
        <taxon>Bacteria</taxon>
        <taxon>Bacillati</taxon>
        <taxon>Bacillota</taxon>
        <taxon>Bacilli</taxon>
        <taxon>Lactobacillales</taxon>
        <taxon>Lactobacillaceae</taxon>
        <taxon>Lactiplantibacillus</taxon>
    </lineage>
</organism>
<keyword evidence="1" id="KW-0472">Membrane</keyword>
<accession>A0AAD0X6Q8</accession>
<feature type="transmembrane region" description="Helical" evidence="1">
    <location>
        <begin position="516"/>
        <end position="536"/>
    </location>
</feature>
<feature type="transmembrane region" description="Helical" evidence="1">
    <location>
        <begin position="854"/>
        <end position="879"/>
    </location>
</feature>
<dbReference type="EMBL" id="CP032744">
    <property type="protein sequence ID" value="AYJ38872.1"/>
    <property type="molecule type" value="Genomic_DNA"/>
</dbReference>
<feature type="transmembrane region" description="Helical" evidence="1">
    <location>
        <begin position="770"/>
        <end position="790"/>
    </location>
</feature>
<feature type="transmembrane region" description="Helical" evidence="1">
    <location>
        <begin position="685"/>
        <end position="706"/>
    </location>
</feature>
<keyword evidence="6" id="KW-1185">Reference proteome</keyword>
<feature type="transmembrane region" description="Helical" evidence="1">
    <location>
        <begin position="586"/>
        <end position="615"/>
    </location>
</feature>
<feature type="transmembrane region" description="Helical" evidence="1">
    <location>
        <begin position="823"/>
        <end position="848"/>
    </location>
</feature>
<proteinExistence type="predicted"/>
<dbReference type="InterPro" id="IPR013491">
    <property type="entry name" value="Tape_meas_N"/>
</dbReference>
<dbReference type="Proteomes" id="UP000277896">
    <property type="component" value="Chromosome"/>
</dbReference>
<feature type="domain" description="Tape measure protein N-terminal" evidence="2">
    <location>
        <begin position="93"/>
        <end position="265"/>
    </location>
</feature>
<dbReference type="EMBL" id="CP032744">
    <property type="protein sequence ID" value="AYJ38926.1"/>
    <property type="molecule type" value="Genomic_DNA"/>
</dbReference>
<evidence type="ECO:0000313" key="4">
    <source>
        <dbReference type="EMBL" id="AYJ38926.1"/>
    </source>
</evidence>
<dbReference type="AlphaFoldDB" id="A0AAD0X6Q8"/>
<dbReference type="EMBL" id="BDOR01000004">
    <property type="protein sequence ID" value="GBF01703.1"/>
    <property type="molecule type" value="Genomic_DNA"/>
</dbReference>
<feature type="transmembrane region" description="Helical" evidence="1">
    <location>
        <begin position="656"/>
        <end position="679"/>
    </location>
</feature>
<keyword evidence="1" id="KW-0812">Transmembrane</keyword>
<evidence type="ECO:0000313" key="7">
    <source>
        <dbReference type="Proteomes" id="UP000277896"/>
    </source>
</evidence>
<feature type="transmembrane region" description="Helical" evidence="1">
    <location>
        <begin position="891"/>
        <end position="924"/>
    </location>
</feature>
<evidence type="ECO:0000313" key="6">
    <source>
        <dbReference type="Proteomes" id="UP000236162"/>
    </source>
</evidence>
<feature type="transmembrane region" description="Helical" evidence="1">
    <location>
        <begin position="713"/>
        <end position="735"/>
    </location>
</feature>
<name>A0AAD0X6Q8_9LACO</name>
<feature type="transmembrane region" description="Helical" evidence="1">
    <location>
        <begin position="621"/>
        <end position="649"/>
    </location>
</feature>
<evidence type="ECO:0000256" key="1">
    <source>
        <dbReference type="SAM" id="Phobius"/>
    </source>
</evidence>
<evidence type="ECO:0000259" key="2">
    <source>
        <dbReference type="Pfam" id="PF20155"/>
    </source>
</evidence>
<gene>
    <name evidence="3" type="ORF">LP667_08605</name>
    <name evidence="4" type="ORF">LP667_08900</name>
    <name evidence="5" type="ORF">LPPLD21_01235</name>
</gene>
<sequence>MSTVSATIKILDGFTSPLDKLNSKLSQGQSMFSRFKSGMAGANPFSSLNKSAAETGGVFKSVLGANVIGGGISKGIGIASSGIGSMIGELNDSSKAWQTFNGNMSMIGQSPKQISAARGSLSKFAQQTIYSASDMASTYSQLAAVGTKNTTSLVKGFGGLASASEDPAQAMKTLSQQATQMAAMPKVQWADFKLMMQQSPAGMAAVAKTMHRSTAQLVQDIQNGKVKTQDFFNAVSKAGTNKGFTKMATQFKTVGQAVDGLKEGVAIKLQDAFDSASQVGIKMVSSLSDSINKIDFKPIADGAMNAFKTVVANAKQMWAGFTDTGAIKSVQSMFTTLGASAKRVFGKLAGGGKNPFKSFGELAGNTIKGAAKSISAVADAVSKLSPGTLKTIGAAFVVMKSGMQGLKFTVLIAGLNALSKMSPGQIKAVAVAVGLVVTAMKGFQALKGIRSALSMFQKTPKVPEIPVPEPGKTGAAATSMLKLGIAMVLIGAGAALAGAGLLMIANATIKLVSAGWPAIAMFFGMIAAVAVLAVIVKLLGPSLIGGAVGFLILGAALLLIGIAVLLASAGLALLATQLPLISQYGVSAAIGLLALAGAVAVFGLAAIVAAVGLILLGASLLILGVGFVIAAVGALLFAVAMAAIVVTVIIAAVGMLMLAITLPLIAVFSMIAAVGLLLMSVALTVIAVTGLIAGVGMMILAVSMVLLAPLSMLAAIGLLLLGVAMTMVAVTVMIAAVGMMILAVAMPLVAVFSMVAAIGLLLMSVALMGIAATGLIAGVGMMLLAVSLMLVAPMSLVAAVGIMMLGVALMLVMAGAMVAAMGLILVMAGAMMAMVGLMLVMAGAMMAFTGLVMVMAGAMMAMAGLMLVMAGGMMAMVGLTMVMMGAMMAMIGLAAIVLVAAATALVLAGLGIAAAASAIGMAALGVATKLVATQVASIANKAASAAASLKTMVSAVSVVKTGLNTLGSIARDAVNKFVSAFKGGTGNARSAAHALVNAATSAMKSGVSAARSAGAMISAGLAAGMRSRLGTVTAAANALIAQANRAARAAAKIHSPSRLFAEIGDYMGQGMAIGMNGTSSLISKAGAKMATSAVSAANIDSSLGNFGLTGLNPGDQLAAGFNRALEVIGNVSNAINGMSGSSITANGQIQFGATGSHISDVPATTPFGDNARETVTANHYGDASSMVVQVQPGAIQVVSSGNGALDGETIARELENYLIRKNGTAMS</sequence>
<evidence type="ECO:0000313" key="3">
    <source>
        <dbReference type="EMBL" id="AYJ38872.1"/>
    </source>
</evidence>